<dbReference type="InterPro" id="IPR036388">
    <property type="entry name" value="WH-like_DNA-bd_sf"/>
</dbReference>
<gene>
    <name evidence="9" type="ORF">LRS13_20365</name>
</gene>
<reference evidence="10" key="1">
    <citation type="submission" date="2021-11" db="EMBL/GenBank/DDBJ databases">
        <title>Cultivation dependent microbiological survey of springs from the worlds oldest radium mine currently devoted to the extraction of radon-saturated water.</title>
        <authorList>
            <person name="Kapinusova G."/>
            <person name="Smrhova T."/>
            <person name="Strejcek M."/>
            <person name="Suman J."/>
            <person name="Jani K."/>
            <person name="Pajer P."/>
            <person name="Uhlik O."/>
        </authorList>
    </citation>
    <scope>NUCLEOTIDE SEQUENCE [LARGE SCALE GENOMIC DNA]</scope>
    <source>
        <strain evidence="10">J379</strain>
    </source>
</reference>
<evidence type="ECO:0000313" key="10">
    <source>
        <dbReference type="Proteomes" id="UP001058860"/>
    </source>
</evidence>
<keyword evidence="10" id="KW-1185">Reference proteome</keyword>
<dbReference type="SUPFAM" id="SSF46767">
    <property type="entry name" value="Methylated DNA-protein cysteine methyltransferase, C-terminal domain"/>
    <property type="match status" value="1"/>
</dbReference>
<protein>
    <submittedName>
        <fullName evidence="9">Methylated-DNA--[protein]-cysteine S-methyltransferase</fullName>
    </submittedName>
</protein>
<feature type="domain" description="Methylated-DNA-[protein]-cysteine S-methyltransferase DNA binding" evidence="8">
    <location>
        <begin position="38"/>
        <end position="117"/>
    </location>
</feature>
<keyword evidence="4" id="KW-0227">DNA damage</keyword>
<evidence type="ECO:0000256" key="3">
    <source>
        <dbReference type="ARBA" id="ARBA00022679"/>
    </source>
</evidence>
<evidence type="ECO:0000256" key="2">
    <source>
        <dbReference type="ARBA" id="ARBA00022603"/>
    </source>
</evidence>
<dbReference type="Pfam" id="PF01035">
    <property type="entry name" value="DNA_binding_1"/>
    <property type="match status" value="1"/>
</dbReference>
<dbReference type="PROSITE" id="PS00374">
    <property type="entry name" value="MGMT"/>
    <property type="match status" value="1"/>
</dbReference>
<keyword evidence="3" id="KW-0808">Transferase</keyword>
<dbReference type="CDD" id="cd06445">
    <property type="entry name" value="ATase"/>
    <property type="match status" value="1"/>
</dbReference>
<evidence type="ECO:0000256" key="7">
    <source>
        <dbReference type="SAM" id="MobiDB-lite"/>
    </source>
</evidence>
<organism evidence="9 10">
    <name type="scientific">Svornostia abyssi</name>
    <dbReference type="NCBI Taxonomy" id="2898438"/>
    <lineage>
        <taxon>Bacteria</taxon>
        <taxon>Bacillati</taxon>
        <taxon>Actinomycetota</taxon>
        <taxon>Thermoleophilia</taxon>
        <taxon>Solirubrobacterales</taxon>
        <taxon>Baekduiaceae</taxon>
        <taxon>Svornostia</taxon>
    </lineage>
</organism>
<dbReference type="PANTHER" id="PTHR10815">
    <property type="entry name" value="METHYLATED-DNA--PROTEIN-CYSTEINE METHYLTRANSFERASE"/>
    <property type="match status" value="1"/>
</dbReference>
<accession>A0ABY5PEF8</accession>
<evidence type="ECO:0000256" key="5">
    <source>
        <dbReference type="ARBA" id="ARBA00023204"/>
    </source>
</evidence>
<evidence type="ECO:0000256" key="1">
    <source>
        <dbReference type="ARBA" id="ARBA00001286"/>
    </source>
</evidence>
<comment type="catalytic activity">
    <reaction evidence="1">
        <text>a 4-O-methyl-thymidine in DNA + L-cysteinyl-[protein] = a thymidine in DNA + S-methyl-L-cysteinyl-[protein]</text>
        <dbReference type="Rhea" id="RHEA:53428"/>
        <dbReference type="Rhea" id="RHEA-COMP:10131"/>
        <dbReference type="Rhea" id="RHEA-COMP:10132"/>
        <dbReference type="Rhea" id="RHEA-COMP:13555"/>
        <dbReference type="Rhea" id="RHEA-COMP:13556"/>
        <dbReference type="ChEBI" id="CHEBI:29950"/>
        <dbReference type="ChEBI" id="CHEBI:82612"/>
        <dbReference type="ChEBI" id="CHEBI:137386"/>
        <dbReference type="ChEBI" id="CHEBI:137387"/>
        <dbReference type="EC" id="2.1.1.63"/>
    </reaction>
</comment>
<dbReference type="Gene3D" id="1.10.10.10">
    <property type="entry name" value="Winged helix-like DNA-binding domain superfamily/Winged helix DNA-binding domain"/>
    <property type="match status" value="1"/>
</dbReference>
<keyword evidence="2" id="KW-0489">Methyltransferase</keyword>
<dbReference type="EMBL" id="CP088295">
    <property type="protein sequence ID" value="UUY03008.1"/>
    <property type="molecule type" value="Genomic_DNA"/>
</dbReference>
<keyword evidence="5" id="KW-0234">DNA repair</keyword>
<sequence>MPRRAHRPCSPRPSPSSTRTSRGDLHAFTLPLDLQGTSFQQSVWAALRTIPYGETTTYGELAARLGGPHRVRAVAGAIARTPVPIVIPCHRVVGADGSLTGYLGGLQRKEALLSLEHTGTPAPGWAFRQTALL</sequence>
<name>A0ABY5PEF8_9ACTN</name>
<dbReference type="InterPro" id="IPR036217">
    <property type="entry name" value="MethylDNA_cys_MeTrfase_DNAb"/>
</dbReference>
<dbReference type="InterPro" id="IPR014048">
    <property type="entry name" value="MethylDNA_cys_MeTrfase_DNA-bd"/>
</dbReference>
<feature type="region of interest" description="Disordered" evidence="7">
    <location>
        <begin position="1"/>
        <end position="23"/>
    </location>
</feature>
<dbReference type="NCBIfam" id="TIGR00589">
    <property type="entry name" value="ogt"/>
    <property type="match status" value="1"/>
</dbReference>
<proteinExistence type="predicted"/>
<evidence type="ECO:0000313" key="9">
    <source>
        <dbReference type="EMBL" id="UUY03008.1"/>
    </source>
</evidence>
<evidence type="ECO:0000259" key="8">
    <source>
        <dbReference type="Pfam" id="PF01035"/>
    </source>
</evidence>
<comment type="catalytic activity">
    <reaction evidence="6">
        <text>a 6-O-methyl-2'-deoxyguanosine in DNA + L-cysteinyl-[protein] = S-methyl-L-cysteinyl-[protein] + a 2'-deoxyguanosine in DNA</text>
        <dbReference type="Rhea" id="RHEA:24000"/>
        <dbReference type="Rhea" id="RHEA-COMP:10131"/>
        <dbReference type="Rhea" id="RHEA-COMP:10132"/>
        <dbReference type="Rhea" id="RHEA-COMP:11367"/>
        <dbReference type="Rhea" id="RHEA-COMP:11368"/>
        <dbReference type="ChEBI" id="CHEBI:29950"/>
        <dbReference type="ChEBI" id="CHEBI:82612"/>
        <dbReference type="ChEBI" id="CHEBI:85445"/>
        <dbReference type="ChEBI" id="CHEBI:85448"/>
        <dbReference type="EC" id="2.1.1.63"/>
    </reaction>
</comment>
<dbReference type="Proteomes" id="UP001058860">
    <property type="component" value="Chromosome"/>
</dbReference>
<evidence type="ECO:0000256" key="4">
    <source>
        <dbReference type="ARBA" id="ARBA00022763"/>
    </source>
</evidence>
<evidence type="ECO:0000256" key="6">
    <source>
        <dbReference type="ARBA" id="ARBA00049348"/>
    </source>
</evidence>
<dbReference type="InterPro" id="IPR001497">
    <property type="entry name" value="MethylDNA_cys_MeTrfase_AS"/>
</dbReference>
<dbReference type="PANTHER" id="PTHR10815:SF5">
    <property type="entry name" value="METHYLATED-DNA--PROTEIN-CYSTEINE METHYLTRANSFERASE"/>
    <property type="match status" value="1"/>
</dbReference>